<dbReference type="AlphaFoldDB" id="A0A504XVJ2"/>
<proteinExistence type="predicted"/>
<feature type="compositionally biased region" description="Basic residues" evidence="1">
    <location>
        <begin position="77"/>
        <end position="95"/>
    </location>
</feature>
<gene>
    <name evidence="2" type="ORF">CGC21_27605</name>
</gene>
<name>A0A504XVJ2_LEIDO</name>
<reference evidence="3" key="1">
    <citation type="submission" date="2019-02" db="EMBL/GenBank/DDBJ databases">
        <title>FDA dAtabase for Regulatory Grade micrObial Sequences (FDA-ARGOS): Supporting development and validation of Infectious Disease Dx tests.</title>
        <authorList>
            <person name="Duncan R."/>
            <person name="Fisher C."/>
            <person name="Tallon L."/>
            <person name="Sadzewicz L."/>
            <person name="Sengamalay N."/>
            <person name="Ott S."/>
            <person name="Godinez A."/>
            <person name="Nagaraj S."/>
            <person name="Vavikolanu K."/>
            <person name="Nadendla S."/>
            <person name="Aluvathingal J."/>
            <person name="Sichtig H."/>
        </authorList>
    </citation>
    <scope>NUCLEOTIDE SEQUENCE [LARGE SCALE GENOMIC DNA]</scope>
    <source>
        <strain evidence="3">FDAARGOS_361</strain>
    </source>
</reference>
<evidence type="ECO:0000313" key="3">
    <source>
        <dbReference type="Proteomes" id="UP000318447"/>
    </source>
</evidence>
<accession>A0A504XVJ2</accession>
<protein>
    <submittedName>
        <fullName evidence="2">Uncharacterized protein</fullName>
    </submittedName>
</protein>
<sequence>MESPHKVMGFLGVHGLKGPWPAAGQAPSLRSSGMYLGHRLLPTRLTSPLPPSSRSLNAARLDRDMLFTRASFWRRSRRTYPKKGRGKTSRVRRMHGPIPRQDGLS</sequence>
<evidence type="ECO:0000313" key="2">
    <source>
        <dbReference type="EMBL" id="TPP52646.1"/>
    </source>
</evidence>
<feature type="region of interest" description="Disordered" evidence="1">
    <location>
        <begin position="77"/>
        <end position="105"/>
    </location>
</feature>
<organism evidence="2 3">
    <name type="scientific">Leishmania donovani</name>
    <dbReference type="NCBI Taxonomy" id="5661"/>
    <lineage>
        <taxon>Eukaryota</taxon>
        <taxon>Discoba</taxon>
        <taxon>Euglenozoa</taxon>
        <taxon>Kinetoplastea</taxon>
        <taxon>Metakinetoplastina</taxon>
        <taxon>Trypanosomatida</taxon>
        <taxon>Trypanosomatidae</taxon>
        <taxon>Leishmaniinae</taxon>
        <taxon>Leishmania</taxon>
    </lineage>
</organism>
<evidence type="ECO:0000256" key="1">
    <source>
        <dbReference type="SAM" id="MobiDB-lite"/>
    </source>
</evidence>
<dbReference type="Proteomes" id="UP000318447">
    <property type="component" value="Unassembled WGS sequence"/>
</dbReference>
<comment type="caution">
    <text evidence="2">The sequence shown here is derived from an EMBL/GenBank/DDBJ whole genome shotgun (WGS) entry which is preliminary data.</text>
</comment>
<dbReference type="EMBL" id="RHLC01000014">
    <property type="protein sequence ID" value="TPP52646.1"/>
    <property type="molecule type" value="Genomic_DNA"/>
</dbReference>